<feature type="chain" id="PRO_5039303780" description="Bifunctional inhibitor/plant lipid transfer protein/seed storage helical domain-containing protein" evidence="7">
    <location>
        <begin position="32"/>
        <end position="200"/>
    </location>
</feature>
<comment type="similarity">
    <text evidence="1">Belongs to the plant LTP family.</text>
</comment>
<dbReference type="PANTHER" id="PTHR33044">
    <property type="entry name" value="BIFUNCTIONAL INHIBITOR/LIPID-TRANSFER PROTEIN/SEED STORAGE 2S ALBUMIN SUPERFAMILY PROTEIN-RELATED"/>
    <property type="match status" value="1"/>
</dbReference>
<evidence type="ECO:0000256" key="6">
    <source>
        <dbReference type="SAM" id="Phobius"/>
    </source>
</evidence>
<evidence type="ECO:0000256" key="2">
    <source>
        <dbReference type="ARBA" id="ARBA00022729"/>
    </source>
</evidence>
<dbReference type="EMBL" id="JABFUD020000011">
    <property type="protein sequence ID" value="KAI5073295.1"/>
    <property type="molecule type" value="Genomic_DNA"/>
</dbReference>
<dbReference type="OrthoDB" id="1938537at2759"/>
<evidence type="ECO:0000256" key="3">
    <source>
        <dbReference type="ARBA" id="ARBA00023157"/>
    </source>
</evidence>
<dbReference type="InterPro" id="IPR036312">
    <property type="entry name" value="Bifun_inhib/LTP/seed_sf"/>
</dbReference>
<reference evidence="9" key="1">
    <citation type="submission" date="2021-01" db="EMBL/GenBank/DDBJ databases">
        <title>Adiantum capillus-veneris genome.</title>
        <authorList>
            <person name="Fang Y."/>
            <person name="Liao Q."/>
        </authorList>
    </citation>
    <scope>NUCLEOTIDE SEQUENCE</scope>
    <source>
        <strain evidence="9">H3</strain>
        <tissue evidence="9">Leaf</tissue>
    </source>
</reference>
<keyword evidence="3" id="KW-1015">Disulfide bond</keyword>
<accession>A0A9D4USZ9</accession>
<dbReference type="Proteomes" id="UP000886520">
    <property type="component" value="Chromosome 11"/>
</dbReference>
<feature type="signal peptide" evidence="7">
    <location>
        <begin position="1"/>
        <end position="31"/>
    </location>
</feature>
<organism evidence="9 10">
    <name type="scientific">Adiantum capillus-veneris</name>
    <name type="common">Maidenhair fern</name>
    <dbReference type="NCBI Taxonomy" id="13818"/>
    <lineage>
        <taxon>Eukaryota</taxon>
        <taxon>Viridiplantae</taxon>
        <taxon>Streptophyta</taxon>
        <taxon>Embryophyta</taxon>
        <taxon>Tracheophyta</taxon>
        <taxon>Polypodiopsida</taxon>
        <taxon>Polypodiidae</taxon>
        <taxon>Polypodiales</taxon>
        <taxon>Pteridineae</taxon>
        <taxon>Pteridaceae</taxon>
        <taxon>Vittarioideae</taxon>
        <taxon>Adiantum</taxon>
    </lineage>
</organism>
<evidence type="ECO:0000313" key="10">
    <source>
        <dbReference type="Proteomes" id="UP000886520"/>
    </source>
</evidence>
<feature type="domain" description="Bifunctional inhibitor/plant lipid transfer protein/seed storage helical" evidence="8">
    <location>
        <begin position="35"/>
        <end position="129"/>
    </location>
</feature>
<gene>
    <name evidence="9" type="ORF">GOP47_0011308</name>
</gene>
<comment type="caution">
    <text evidence="9">The sequence shown here is derived from an EMBL/GenBank/DDBJ whole genome shotgun (WGS) entry which is preliminary data.</text>
</comment>
<keyword evidence="6" id="KW-1133">Transmembrane helix</keyword>
<evidence type="ECO:0000256" key="1">
    <source>
        <dbReference type="ARBA" id="ARBA00009748"/>
    </source>
</evidence>
<evidence type="ECO:0000313" key="9">
    <source>
        <dbReference type="EMBL" id="KAI5073295.1"/>
    </source>
</evidence>
<evidence type="ECO:0000256" key="7">
    <source>
        <dbReference type="SAM" id="SignalP"/>
    </source>
</evidence>
<feature type="compositionally biased region" description="Polar residues" evidence="5">
    <location>
        <begin position="153"/>
        <end position="171"/>
    </location>
</feature>
<dbReference type="Gene3D" id="1.10.110.10">
    <property type="entry name" value="Plant lipid-transfer and hydrophobic proteins"/>
    <property type="match status" value="1"/>
</dbReference>
<evidence type="ECO:0000259" key="8">
    <source>
        <dbReference type="Pfam" id="PF14368"/>
    </source>
</evidence>
<feature type="region of interest" description="Disordered" evidence="5">
    <location>
        <begin position="151"/>
        <end position="171"/>
    </location>
</feature>
<dbReference type="AlphaFoldDB" id="A0A9D4USZ9"/>
<dbReference type="Pfam" id="PF14368">
    <property type="entry name" value="LTP_2"/>
    <property type="match status" value="1"/>
</dbReference>
<feature type="transmembrane region" description="Helical" evidence="6">
    <location>
        <begin position="181"/>
        <end position="199"/>
    </location>
</feature>
<dbReference type="CDD" id="cd00010">
    <property type="entry name" value="AAI_LTSS"/>
    <property type="match status" value="1"/>
</dbReference>
<evidence type="ECO:0000256" key="4">
    <source>
        <dbReference type="ARBA" id="ARBA00023180"/>
    </source>
</evidence>
<proteinExistence type="inferred from homology"/>
<keyword evidence="6" id="KW-0812">Transmembrane</keyword>
<sequence>MALSCSHSNTAFGHSLVVSLLLVSFVVLTQPLLISSSNSASASAQPDDSCISPLESLFSCLPYAQGKQVVPTATCCTNIDNVFRSQKKCLCELIIASSNGASTGLPAFNRTLAIKMPSACNVPADPSLCPGLLGIPPSSPEAKDFLNAAPPTANETTLASPSHNNTSPVTSMNLKSSSPSIMDAFVPLNIFMGIFVMVFL</sequence>
<keyword evidence="6" id="KW-0472">Membrane</keyword>
<name>A0A9D4USZ9_ADICA</name>
<keyword evidence="4" id="KW-0325">Glycoprotein</keyword>
<keyword evidence="10" id="KW-1185">Reference proteome</keyword>
<dbReference type="SUPFAM" id="SSF47699">
    <property type="entry name" value="Bifunctional inhibitor/lipid-transfer protein/seed storage 2S albumin"/>
    <property type="match status" value="1"/>
</dbReference>
<evidence type="ECO:0000256" key="5">
    <source>
        <dbReference type="SAM" id="MobiDB-lite"/>
    </source>
</evidence>
<dbReference type="InterPro" id="IPR043325">
    <property type="entry name" value="LTSS"/>
</dbReference>
<dbReference type="InterPro" id="IPR016140">
    <property type="entry name" value="Bifunc_inhib/LTP/seed_store"/>
</dbReference>
<protein>
    <recommendedName>
        <fullName evidence="8">Bifunctional inhibitor/plant lipid transfer protein/seed storage helical domain-containing protein</fullName>
    </recommendedName>
</protein>
<keyword evidence="2 7" id="KW-0732">Signal</keyword>